<dbReference type="AlphaFoldDB" id="A0A1R2BRI2"/>
<comment type="caution">
    <text evidence="1">The sequence shown here is derived from an EMBL/GenBank/DDBJ whole genome shotgun (WGS) entry which is preliminary data.</text>
</comment>
<evidence type="ECO:0000313" key="2">
    <source>
        <dbReference type="Proteomes" id="UP000187209"/>
    </source>
</evidence>
<evidence type="ECO:0000313" key="1">
    <source>
        <dbReference type="EMBL" id="OMJ79364.1"/>
    </source>
</evidence>
<reference evidence="1 2" key="1">
    <citation type="submission" date="2016-11" db="EMBL/GenBank/DDBJ databases">
        <title>The macronuclear genome of Stentor coeruleus: a giant cell with tiny introns.</title>
        <authorList>
            <person name="Slabodnick M."/>
            <person name="Ruby J.G."/>
            <person name="Reiff S.B."/>
            <person name="Swart E.C."/>
            <person name="Gosai S."/>
            <person name="Prabakaran S."/>
            <person name="Witkowska E."/>
            <person name="Larue G.E."/>
            <person name="Fisher S."/>
            <person name="Freeman R.M."/>
            <person name="Gunawardena J."/>
            <person name="Chu W."/>
            <person name="Stover N.A."/>
            <person name="Gregory B.D."/>
            <person name="Nowacki M."/>
            <person name="Derisi J."/>
            <person name="Roy S.W."/>
            <person name="Marshall W.F."/>
            <person name="Sood P."/>
        </authorList>
    </citation>
    <scope>NUCLEOTIDE SEQUENCE [LARGE SCALE GENOMIC DNA]</scope>
    <source>
        <strain evidence="1">WM001</strain>
    </source>
</reference>
<proteinExistence type="predicted"/>
<dbReference type="Proteomes" id="UP000187209">
    <property type="component" value="Unassembled WGS sequence"/>
</dbReference>
<keyword evidence="2" id="KW-1185">Reference proteome</keyword>
<dbReference type="EMBL" id="MPUH01000475">
    <property type="protein sequence ID" value="OMJ79364.1"/>
    <property type="molecule type" value="Genomic_DNA"/>
</dbReference>
<sequence length="477" mass="56701">MSSAFNSNSTWNQTMETYKSKAKDRVVEKIKQKRRANSILETSYQNYSKEEVPTRTSSEFAPQLNLLKTTLDKQRLRHTGFETKMSVLKVETAKLDEIAYSAERSLELLHEKARKMKKRISQVQNSQLDEVDVQNSLFYVLDRLRTTRVFLRKKFRIFQEDMHMKDFSLDISKKKSAKTKENMHLTHQALDFFQESIEYEKKNKEKDLKDLEYSAGIMKKISRERLEHRAEEALLSEQIMIQDTSEALDVLKKKFYLHFCWFMISSQNFDKEQIKYKKYDDAYMKIKLATGIQEIPVFVDKFLSQESRYTSFTQTVRQKEIQLSDYRNKICILQDKIDKIHSNEAEKNSKDVDINKKYRIIQKNVIEHLIKLKKLKILKTKILDWNVKLFDKLNTVCGVPKLEDNKGDIKFCILQLRKTVHRLVGGVLKQKERNKEIIRILRKERNKDIIENLQPKMRGNKVSMEIINFEELHNKDS</sequence>
<accession>A0A1R2BRI2</accession>
<dbReference type="OrthoDB" id="422950at2759"/>
<name>A0A1R2BRI2_9CILI</name>
<protein>
    <submittedName>
        <fullName evidence="1">Uncharacterized protein</fullName>
    </submittedName>
</protein>
<gene>
    <name evidence="1" type="ORF">SteCoe_20659</name>
</gene>
<organism evidence="1 2">
    <name type="scientific">Stentor coeruleus</name>
    <dbReference type="NCBI Taxonomy" id="5963"/>
    <lineage>
        <taxon>Eukaryota</taxon>
        <taxon>Sar</taxon>
        <taxon>Alveolata</taxon>
        <taxon>Ciliophora</taxon>
        <taxon>Postciliodesmatophora</taxon>
        <taxon>Heterotrichea</taxon>
        <taxon>Heterotrichida</taxon>
        <taxon>Stentoridae</taxon>
        <taxon>Stentor</taxon>
    </lineage>
</organism>